<evidence type="ECO:0000313" key="3">
    <source>
        <dbReference type="Proteomes" id="UP000813463"/>
    </source>
</evidence>
<reference evidence="3" key="1">
    <citation type="journal article" date="2021" name="Nat. Commun.">
        <title>Genomic analyses provide insights into spinach domestication and the genetic basis of agronomic traits.</title>
        <authorList>
            <person name="Cai X."/>
            <person name="Sun X."/>
            <person name="Xu C."/>
            <person name="Sun H."/>
            <person name="Wang X."/>
            <person name="Ge C."/>
            <person name="Zhang Z."/>
            <person name="Wang Q."/>
            <person name="Fei Z."/>
            <person name="Jiao C."/>
            <person name="Wang Q."/>
        </authorList>
    </citation>
    <scope>NUCLEOTIDE SEQUENCE [LARGE SCALE GENOMIC DNA]</scope>
    <source>
        <strain evidence="3">cv. Varoflay</strain>
    </source>
</reference>
<evidence type="ECO:0000313" key="4">
    <source>
        <dbReference type="RefSeq" id="XP_021848128.2"/>
    </source>
</evidence>
<comment type="similarity">
    <text evidence="1">Belongs to the LOB domain-containing protein family.</text>
</comment>
<dbReference type="KEGG" id="soe:110787785"/>
<organism evidence="3 4">
    <name type="scientific">Spinacia oleracea</name>
    <name type="common">Spinach</name>
    <dbReference type="NCBI Taxonomy" id="3562"/>
    <lineage>
        <taxon>Eukaryota</taxon>
        <taxon>Viridiplantae</taxon>
        <taxon>Streptophyta</taxon>
        <taxon>Embryophyta</taxon>
        <taxon>Tracheophyta</taxon>
        <taxon>Spermatophyta</taxon>
        <taxon>Magnoliopsida</taxon>
        <taxon>eudicotyledons</taxon>
        <taxon>Gunneridae</taxon>
        <taxon>Pentapetalae</taxon>
        <taxon>Caryophyllales</taxon>
        <taxon>Chenopodiaceae</taxon>
        <taxon>Chenopodioideae</taxon>
        <taxon>Anserineae</taxon>
        <taxon>Spinacia</taxon>
    </lineage>
</organism>
<dbReference type="GO" id="GO:0001216">
    <property type="term" value="F:DNA-binding transcription activator activity"/>
    <property type="evidence" value="ECO:0000318"/>
    <property type="project" value="GO_Central"/>
</dbReference>
<keyword evidence="3" id="KW-1185">Reference proteome</keyword>
<dbReference type="Pfam" id="PF03195">
    <property type="entry name" value="LOB"/>
    <property type="match status" value="1"/>
</dbReference>
<accession>A0A9R0IF61</accession>
<protein>
    <submittedName>
        <fullName evidence="4">LOB domain-containing protein 2</fullName>
    </submittedName>
</protein>
<dbReference type="GO" id="GO:0005634">
    <property type="term" value="C:nucleus"/>
    <property type="evidence" value="ECO:0000318"/>
    <property type="project" value="GO_Central"/>
</dbReference>
<dbReference type="PROSITE" id="PS50891">
    <property type="entry name" value="LOB"/>
    <property type="match status" value="1"/>
</dbReference>
<name>A0A9R0IF61_SPIOL</name>
<dbReference type="RefSeq" id="XP_021848128.2">
    <property type="nucleotide sequence ID" value="XM_021992436.2"/>
</dbReference>
<dbReference type="InterPro" id="IPR004883">
    <property type="entry name" value="LOB"/>
</dbReference>
<feature type="domain" description="LOB" evidence="2">
    <location>
        <begin position="12"/>
        <end position="114"/>
    </location>
</feature>
<reference evidence="4" key="2">
    <citation type="submission" date="2025-08" db="UniProtKB">
        <authorList>
            <consortium name="RefSeq"/>
        </authorList>
    </citation>
    <scope>IDENTIFICATION</scope>
    <source>
        <tissue evidence="4">Leaf</tissue>
    </source>
</reference>
<dbReference type="PANTHER" id="PTHR31301">
    <property type="entry name" value="LOB DOMAIN-CONTAINING PROTEIN 4-RELATED"/>
    <property type="match status" value="1"/>
</dbReference>
<dbReference type="PANTHER" id="PTHR31301:SF19">
    <property type="entry name" value="LOB DOMAIN-CONTAINING PROTEIN 2"/>
    <property type="match status" value="1"/>
</dbReference>
<evidence type="ECO:0000259" key="2">
    <source>
        <dbReference type="PROSITE" id="PS50891"/>
    </source>
</evidence>
<sequence>MHRTNGISGTHQACAACKHQRKRCTDKCILAPFFPAEKVREFQAVHKVFGVSNVQKMVRTLHNDEDRKQATDSLVWEALCRQKDPVLGPYGEYRKIYDELKSYQNQAQTQIQVHHQTGQYVAQNGHSNGSIYKTGNGLIGWSVNTNGSGGINNKMNYNGGINDNVALVDCIRAQCGPVIGSGLYGNCVSQDDMHGGEKMRQDIDVSVGSIVPQQQHIMNGFNHGQHYYIPSE</sequence>
<dbReference type="AlphaFoldDB" id="A0A9R0IF61"/>
<dbReference type="Proteomes" id="UP000813463">
    <property type="component" value="Chromosome 4"/>
</dbReference>
<dbReference type="GeneID" id="110787785"/>
<proteinExistence type="inferred from homology"/>
<dbReference type="GO" id="GO:0006355">
    <property type="term" value="P:regulation of DNA-templated transcription"/>
    <property type="evidence" value="ECO:0000318"/>
    <property type="project" value="GO_Central"/>
</dbReference>
<evidence type="ECO:0000256" key="1">
    <source>
        <dbReference type="ARBA" id="ARBA00005474"/>
    </source>
</evidence>
<gene>
    <name evidence="4" type="primary">LOC110787785</name>
</gene>